<evidence type="ECO:0000313" key="2">
    <source>
        <dbReference type="EMBL" id="OGG25712.1"/>
    </source>
</evidence>
<gene>
    <name evidence="2" type="ORF">A2960_05165</name>
</gene>
<protein>
    <submittedName>
        <fullName evidence="2">Uncharacterized protein</fullName>
    </submittedName>
</protein>
<evidence type="ECO:0000313" key="3">
    <source>
        <dbReference type="Proteomes" id="UP000176609"/>
    </source>
</evidence>
<feature type="transmembrane region" description="Helical" evidence="1">
    <location>
        <begin position="6"/>
        <end position="24"/>
    </location>
</feature>
<dbReference type="EMBL" id="MFJR01000015">
    <property type="protein sequence ID" value="OGG25712.1"/>
    <property type="molecule type" value="Genomic_DNA"/>
</dbReference>
<dbReference type="Proteomes" id="UP000176609">
    <property type="component" value="Unassembled WGS sequence"/>
</dbReference>
<evidence type="ECO:0000256" key="1">
    <source>
        <dbReference type="SAM" id="Phobius"/>
    </source>
</evidence>
<dbReference type="AlphaFoldDB" id="A0A1F6AMH9"/>
<keyword evidence="1" id="KW-1133">Transmembrane helix</keyword>
<accession>A0A1F6AMH9</accession>
<comment type="caution">
    <text evidence="2">The sequence shown here is derived from an EMBL/GenBank/DDBJ whole genome shotgun (WGS) entry which is preliminary data.</text>
</comment>
<keyword evidence="1" id="KW-0812">Transmembrane</keyword>
<reference evidence="2 3" key="1">
    <citation type="journal article" date="2016" name="Nat. Commun.">
        <title>Thousands of microbial genomes shed light on interconnected biogeochemical processes in an aquifer system.</title>
        <authorList>
            <person name="Anantharaman K."/>
            <person name="Brown C.T."/>
            <person name="Hug L.A."/>
            <person name="Sharon I."/>
            <person name="Castelle C.J."/>
            <person name="Probst A.J."/>
            <person name="Thomas B.C."/>
            <person name="Singh A."/>
            <person name="Wilkins M.J."/>
            <person name="Karaoz U."/>
            <person name="Brodie E.L."/>
            <person name="Williams K.H."/>
            <person name="Hubbard S.S."/>
            <person name="Banfield J.F."/>
        </authorList>
    </citation>
    <scope>NUCLEOTIDE SEQUENCE [LARGE SCALE GENOMIC DNA]</scope>
</reference>
<proteinExistence type="predicted"/>
<sequence length="106" mass="12922">MINTYIYISLYVLYVYISYVHIYTSKDKVRVSSFDSLINDRFQRIDHRLLFSLYISKDNLSVNRLSGRQIAYKEDYAFFDWLFTFLSRAPHLIFSFINHKERCRQI</sequence>
<organism evidence="2 3">
    <name type="scientific">Candidatus Gottesmanbacteria bacterium RIFCSPLOWO2_01_FULL_39_12b</name>
    <dbReference type="NCBI Taxonomy" id="1798388"/>
    <lineage>
        <taxon>Bacteria</taxon>
        <taxon>Candidatus Gottesmaniibacteriota</taxon>
    </lineage>
</organism>
<keyword evidence="1" id="KW-0472">Membrane</keyword>
<name>A0A1F6AMH9_9BACT</name>